<dbReference type="SMART" id="SM00042">
    <property type="entry name" value="CUB"/>
    <property type="match status" value="1"/>
</dbReference>
<dbReference type="AlphaFoldDB" id="Q9TYH4"/>
<dbReference type="InterPro" id="IPR036055">
    <property type="entry name" value="LDL_receptor-like_sf"/>
</dbReference>
<organism evidence="10">
    <name type="scientific">Schistosoma mansoni</name>
    <name type="common">Blood fluke</name>
    <dbReference type="NCBI Taxonomy" id="6183"/>
    <lineage>
        <taxon>Eukaryota</taxon>
        <taxon>Metazoa</taxon>
        <taxon>Spiralia</taxon>
        <taxon>Lophotrochozoa</taxon>
        <taxon>Platyhelminthes</taxon>
        <taxon>Trematoda</taxon>
        <taxon>Digenea</taxon>
        <taxon>Strigeidida</taxon>
        <taxon>Schistosomatoidea</taxon>
        <taxon>Schistosomatidae</taxon>
        <taxon>Schistosoma</taxon>
    </lineage>
</organism>
<dbReference type="InterPro" id="IPR009003">
    <property type="entry name" value="Peptidase_S1_PA"/>
</dbReference>
<evidence type="ECO:0000313" key="10">
    <source>
        <dbReference type="EMBL" id="CAA09691.1"/>
    </source>
</evidence>
<keyword evidence="7 10" id="KW-0645">Protease</keyword>
<dbReference type="EMBL" id="AJ011561">
    <property type="protein sequence ID" value="CAA09691.1"/>
    <property type="molecule type" value="Genomic_DNA"/>
</dbReference>
<evidence type="ECO:0000259" key="8">
    <source>
        <dbReference type="PROSITE" id="PS01180"/>
    </source>
</evidence>
<keyword evidence="7" id="KW-0720">Serine protease</keyword>
<keyword evidence="2" id="KW-0964">Secreted</keyword>
<dbReference type="InterPro" id="IPR001254">
    <property type="entry name" value="Trypsin_dom"/>
</dbReference>
<dbReference type="SUPFAM" id="SSF49854">
    <property type="entry name" value="Spermadhesin, CUB domain"/>
    <property type="match status" value="1"/>
</dbReference>
<dbReference type="PANTHER" id="PTHR24252:SF7">
    <property type="entry name" value="HYALIN"/>
    <property type="match status" value="1"/>
</dbReference>
<dbReference type="GO" id="GO:0006508">
    <property type="term" value="P:proteolysis"/>
    <property type="evidence" value="ECO:0007669"/>
    <property type="project" value="UniProtKB-KW"/>
</dbReference>
<reference evidence="10" key="1">
    <citation type="submission" date="1998-09" db="EMBL/GenBank/DDBJ databases">
        <title>Identification of a developmentally regulated Schistosoma mansoni serine protease homologous to mouse plasma kallikrein and human Factor I.</title>
        <authorList>
            <person name="Cocude C."/>
        </authorList>
    </citation>
    <scope>NUCLEOTIDE SEQUENCE</scope>
    <source>
        <strain evidence="10">Porto Rico</strain>
    </source>
</reference>
<evidence type="ECO:0000256" key="3">
    <source>
        <dbReference type="ARBA" id="ARBA00022729"/>
    </source>
</evidence>
<dbReference type="InterPro" id="IPR033116">
    <property type="entry name" value="TRYPSIN_SER"/>
</dbReference>
<dbReference type="Pfam" id="PF00089">
    <property type="entry name" value="Trypsin"/>
    <property type="match status" value="1"/>
</dbReference>
<dbReference type="FunFam" id="2.40.10.10:FF:000054">
    <property type="entry name" value="Complement C1r subcomponent"/>
    <property type="match status" value="1"/>
</dbReference>
<feature type="domain" description="CUB" evidence="8">
    <location>
        <begin position="39"/>
        <end position="170"/>
    </location>
</feature>
<dbReference type="InterPro" id="IPR043504">
    <property type="entry name" value="Peptidase_S1_PA_chymotrypsin"/>
</dbReference>
<dbReference type="CDD" id="cd00112">
    <property type="entry name" value="LDLa"/>
    <property type="match status" value="1"/>
</dbReference>
<dbReference type="SUPFAM" id="SSF57424">
    <property type="entry name" value="LDL receptor-like module"/>
    <property type="match status" value="1"/>
</dbReference>
<accession>Q9TYH4</accession>
<dbReference type="GO" id="GO:0004252">
    <property type="term" value="F:serine-type endopeptidase activity"/>
    <property type="evidence" value="ECO:0007669"/>
    <property type="project" value="InterPro"/>
</dbReference>
<comment type="caution">
    <text evidence="6">Lacks conserved residue(s) required for the propagation of feature annotation.</text>
</comment>
<dbReference type="Gene3D" id="4.10.400.10">
    <property type="entry name" value="Low-density Lipoprotein Receptor"/>
    <property type="match status" value="1"/>
</dbReference>
<dbReference type="PRINTS" id="PR00722">
    <property type="entry name" value="CHYMOTRYPSIN"/>
</dbReference>
<evidence type="ECO:0000256" key="5">
    <source>
        <dbReference type="ARBA" id="ARBA00023180"/>
    </source>
</evidence>
<dbReference type="InterPro" id="IPR000859">
    <property type="entry name" value="CUB_dom"/>
</dbReference>
<dbReference type="BRENDA" id="3.4.21.34">
    <property type="organism ID" value="5608"/>
</dbReference>
<sequence length="488" mass="55029">LYLCMLWYNIQIQNSLSIIVTSISRFHCLICFPIFDTECGSTPFIFSPNGNIYSHKGYEKQLAYDGLIQCFWLIHVNPQDRIIIQSVDFDLAGDSIQCDEDSLTVYEPEDYQVDNITSSEIDTFTKRIGKYPYCGLTSFRVLSSSNQLFLVFKARSAGKHNGFNLRYSAINNNLAKIVESSSQSITVNRTCHSSFEWKCPTSQCILKIWRCDGFSDCSGSEDEINCLSPLSKISRLHSRQKRSVYDNEENWGRVVNGQPAPKGAWAFIVSLRFSGNGGHVCAGSLISAQWVMTAAHCIQPLPDPKRWFVDVGRYYRNFGGPEVQRIKLSQIVIHPSYNKKIYANDIALLRLQTPANLDNRQVRLSPVPRNPHLFDLLTDNVQCMVAGWGDTHNTGSNDVSRQAVLPVINYDLCKSWYQYLNKASFCAGYKQRGIDACQGDSGGPLLCYVGGSNSSSWNCIMGKRLCKTRNPGVYTNVAMFSDWYSSFL</sequence>
<proteinExistence type="predicted"/>
<dbReference type="InterPro" id="IPR001314">
    <property type="entry name" value="Peptidase_S1A"/>
</dbReference>
<dbReference type="SUPFAM" id="SSF50494">
    <property type="entry name" value="Trypsin-like serine proteases"/>
    <property type="match status" value="1"/>
</dbReference>
<evidence type="ECO:0000256" key="4">
    <source>
        <dbReference type="ARBA" id="ARBA00023157"/>
    </source>
</evidence>
<dbReference type="CDD" id="cd00190">
    <property type="entry name" value="Tryp_SPc"/>
    <property type="match status" value="1"/>
</dbReference>
<dbReference type="InterPro" id="IPR023415">
    <property type="entry name" value="LDLR_class-A_CS"/>
</dbReference>
<dbReference type="SMART" id="SM00192">
    <property type="entry name" value="LDLa"/>
    <property type="match status" value="1"/>
</dbReference>
<keyword evidence="3" id="KW-0732">Signal</keyword>
<evidence type="ECO:0000256" key="6">
    <source>
        <dbReference type="PROSITE-ProRule" id="PRU00124"/>
    </source>
</evidence>
<keyword evidence="4 6" id="KW-1015">Disulfide bond</keyword>
<dbReference type="Gene3D" id="2.40.10.10">
    <property type="entry name" value="Trypsin-like serine proteases"/>
    <property type="match status" value="1"/>
</dbReference>
<comment type="subcellular location">
    <subcellularLocation>
        <location evidence="1">Secreted</location>
    </subcellularLocation>
</comment>
<keyword evidence="7" id="KW-0378">Hydrolase</keyword>
<dbReference type="Pfam" id="PF00057">
    <property type="entry name" value="Ldl_recept_a"/>
    <property type="match status" value="1"/>
</dbReference>
<dbReference type="FunFam" id="2.40.10.10:FF:000004">
    <property type="entry name" value="Tryptase gamma 1"/>
    <property type="match status" value="1"/>
</dbReference>
<protein>
    <submittedName>
        <fullName evidence="10">Serine protease SmSP1</fullName>
    </submittedName>
</protein>
<feature type="disulfide bond" evidence="6">
    <location>
        <begin position="211"/>
        <end position="226"/>
    </location>
</feature>
<dbReference type="Gene3D" id="2.60.120.290">
    <property type="entry name" value="Spermadhesin, CUB domain"/>
    <property type="match status" value="1"/>
</dbReference>
<evidence type="ECO:0000259" key="9">
    <source>
        <dbReference type="PROSITE" id="PS50240"/>
    </source>
</evidence>
<feature type="non-terminal residue" evidence="10">
    <location>
        <position position="1"/>
    </location>
</feature>
<dbReference type="InterPro" id="IPR018114">
    <property type="entry name" value="TRYPSIN_HIS"/>
</dbReference>
<dbReference type="SMART" id="SM00020">
    <property type="entry name" value="Tryp_SPc"/>
    <property type="match status" value="1"/>
</dbReference>
<feature type="domain" description="Peptidase S1" evidence="9">
    <location>
        <begin position="254"/>
        <end position="488"/>
    </location>
</feature>
<evidence type="ECO:0000256" key="2">
    <source>
        <dbReference type="ARBA" id="ARBA00022525"/>
    </source>
</evidence>
<dbReference type="PROSITE" id="PS00135">
    <property type="entry name" value="TRYPSIN_SER"/>
    <property type="match status" value="1"/>
</dbReference>
<dbReference type="PROSITE" id="PS50240">
    <property type="entry name" value="TRYPSIN_DOM"/>
    <property type="match status" value="1"/>
</dbReference>
<evidence type="ECO:0000256" key="7">
    <source>
        <dbReference type="RuleBase" id="RU363034"/>
    </source>
</evidence>
<dbReference type="GO" id="GO:0005576">
    <property type="term" value="C:extracellular region"/>
    <property type="evidence" value="ECO:0007669"/>
    <property type="project" value="UniProtKB-SubCell"/>
</dbReference>
<feature type="disulfide bond" evidence="6">
    <location>
        <begin position="199"/>
        <end position="217"/>
    </location>
</feature>
<name>Q9TYH4_SCHMA</name>
<dbReference type="PROSITE" id="PS00134">
    <property type="entry name" value="TRYPSIN_HIS"/>
    <property type="match status" value="1"/>
</dbReference>
<evidence type="ECO:0000256" key="1">
    <source>
        <dbReference type="ARBA" id="ARBA00004613"/>
    </source>
</evidence>
<dbReference type="HOGENOM" id="CLU_046050_0_0_1"/>
<dbReference type="PANTHER" id="PTHR24252">
    <property type="entry name" value="ACROSIN-RELATED"/>
    <property type="match status" value="1"/>
</dbReference>
<dbReference type="InterPro" id="IPR002172">
    <property type="entry name" value="LDrepeatLR_classA_rpt"/>
</dbReference>
<dbReference type="CDD" id="cd00041">
    <property type="entry name" value="CUB"/>
    <property type="match status" value="1"/>
</dbReference>
<dbReference type="PROSITE" id="PS50068">
    <property type="entry name" value="LDLRA_2"/>
    <property type="match status" value="1"/>
</dbReference>
<dbReference type="InterPro" id="IPR035914">
    <property type="entry name" value="Sperma_CUB_dom_sf"/>
</dbReference>
<dbReference type="PROSITE" id="PS01209">
    <property type="entry name" value="LDLRA_1"/>
    <property type="match status" value="1"/>
</dbReference>
<dbReference type="Pfam" id="PF00431">
    <property type="entry name" value="CUB"/>
    <property type="match status" value="1"/>
</dbReference>
<keyword evidence="5" id="KW-0325">Glycoprotein</keyword>
<dbReference type="PROSITE" id="PS01180">
    <property type="entry name" value="CUB"/>
    <property type="match status" value="1"/>
</dbReference>